<evidence type="ECO:0000313" key="2">
    <source>
        <dbReference type="Proteomes" id="UP000244005"/>
    </source>
</evidence>
<dbReference type="EMBL" id="KZ772714">
    <property type="protein sequence ID" value="PTQ40073.1"/>
    <property type="molecule type" value="Genomic_DNA"/>
</dbReference>
<dbReference type="Gramene" id="Mp2g14840.1">
    <property type="protein sequence ID" value="Mp2g14840.1.cds"/>
    <property type="gene ID" value="Mp2g14840"/>
</dbReference>
<dbReference type="PANTHER" id="PTHR38937">
    <property type="entry name" value="MEMBRANE PROTEIN OF ER BODY-LIKE PROTEIN"/>
    <property type="match status" value="1"/>
</dbReference>
<accession>A0A2R6X1U2</accession>
<name>A0A2R6X1U2_MARPO</name>
<organism evidence="1 2">
    <name type="scientific">Marchantia polymorpha</name>
    <name type="common">Common liverwort</name>
    <name type="synonym">Marchantia aquatica</name>
    <dbReference type="NCBI Taxonomy" id="3197"/>
    <lineage>
        <taxon>Eukaryota</taxon>
        <taxon>Viridiplantae</taxon>
        <taxon>Streptophyta</taxon>
        <taxon>Embryophyta</taxon>
        <taxon>Marchantiophyta</taxon>
        <taxon>Marchantiopsida</taxon>
        <taxon>Marchantiidae</taxon>
        <taxon>Marchantiales</taxon>
        <taxon>Marchantiaceae</taxon>
        <taxon>Marchantia</taxon>
    </lineage>
</organism>
<dbReference type="Proteomes" id="UP000244005">
    <property type="component" value="Unassembled WGS sequence"/>
</dbReference>
<dbReference type="AlphaFoldDB" id="A0A2R6X1U2"/>
<dbReference type="PANTHER" id="PTHR38937:SF2">
    <property type="entry name" value="MEMBRANE PROTEIN OF ER BODY-LIKE PROTEIN ISOFORM X1"/>
    <property type="match status" value="1"/>
</dbReference>
<evidence type="ECO:0000313" key="1">
    <source>
        <dbReference type="EMBL" id="PTQ40073.1"/>
    </source>
</evidence>
<dbReference type="OrthoDB" id="1939655at2759"/>
<protein>
    <submittedName>
        <fullName evidence="1">Uncharacterized protein</fullName>
    </submittedName>
</protein>
<sequence length="217" mass="24664">MKFEIRSTSSSIIECSDRLPARDLIWTRSGSIHSGVRGRGSGKKMTCDAHCQNSLLLLPSRKEVSVRCHISVERPILELVFFETASTAFNMFIEDWPWEETFALADADGADEERNDPCKYSRDFCALEHLMQTQRTHDIICPVCDSCITEVVILRKRKRSPAPAADEGMFQHVKLRKADTTDLNVDLVIKGRAYPGYQTEDRGCLVGLWSFLFRKSD</sequence>
<dbReference type="InterPro" id="IPR052843">
    <property type="entry name" value="ER_body_metal_sequester"/>
</dbReference>
<gene>
    <name evidence="1" type="ORF">MARPO_0042s0106</name>
</gene>
<reference evidence="2" key="1">
    <citation type="journal article" date="2017" name="Cell">
        <title>Insights into land plant evolution garnered from the Marchantia polymorpha genome.</title>
        <authorList>
            <person name="Bowman J.L."/>
            <person name="Kohchi T."/>
            <person name="Yamato K.T."/>
            <person name="Jenkins J."/>
            <person name="Shu S."/>
            <person name="Ishizaki K."/>
            <person name="Yamaoka S."/>
            <person name="Nishihama R."/>
            <person name="Nakamura Y."/>
            <person name="Berger F."/>
            <person name="Adam C."/>
            <person name="Aki S.S."/>
            <person name="Althoff F."/>
            <person name="Araki T."/>
            <person name="Arteaga-Vazquez M.A."/>
            <person name="Balasubrmanian S."/>
            <person name="Barry K."/>
            <person name="Bauer D."/>
            <person name="Boehm C.R."/>
            <person name="Briginshaw L."/>
            <person name="Caballero-Perez J."/>
            <person name="Catarino B."/>
            <person name="Chen F."/>
            <person name="Chiyoda S."/>
            <person name="Chovatia M."/>
            <person name="Davies K.M."/>
            <person name="Delmans M."/>
            <person name="Demura T."/>
            <person name="Dierschke T."/>
            <person name="Dolan L."/>
            <person name="Dorantes-Acosta A.E."/>
            <person name="Eklund D.M."/>
            <person name="Florent S.N."/>
            <person name="Flores-Sandoval E."/>
            <person name="Fujiyama A."/>
            <person name="Fukuzawa H."/>
            <person name="Galik B."/>
            <person name="Grimanelli D."/>
            <person name="Grimwood J."/>
            <person name="Grossniklaus U."/>
            <person name="Hamada T."/>
            <person name="Haseloff J."/>
            <person name="Hetherington A.J."/>
            <person name="Higo A."/>
            <person name="Hirakawa Y."/>
            <person name="Hundley H.N."/>
            <person name="Ikeda Y."/>
            <person name="Inoue K."/>
            <person name="Inoue S.I."/>
            <person name="Ishida S."/>
            <person name="Jia Q."/>
            <person name="Kakita M."/>
            <person name="Kanazawa T."/>
            <person name="Kawai Y."/>
            <person name="Kawashima T."/>
            <person name="Kennedy M."/>
            <person name="Kinose K."/>
            <person name="Kinoshita T."/>
            <person name="Kohara Y."/>
            <person name="Koide E."/>
            <person name="Komatsu K."/>
            <person name="Kopischke S."/>
            <person name="Kubo M."/>
            <person name="Kyozuka J."/>
            <person name="Lagercrantz U."/>
            <person name="Lin S.S."/>
            <person name="Lindquist E."/>
            <person name="Lipzen A.M."/>
            <person name="Lu C.W."/>
            <person name="De Luna E."/>
            <person name="Martienssen R.A."/>
            <person name="Minamino N."/>
            <person name="Mizutani M."/>
            <person name="Mizutani M."/>
            <person name="Mochizuki N."/>
            <person name="Monte I."/>
            <person name="Mosher R."/>
            <person name="Nagasaki H."/>
            <person name="Nakagami H."/>
            <person name="Naramoto S."/>
            <person name="Nishitani K."/>
            <person name="Ohtani M."/>
            <person name="Okamoto T."/>
            <person name="Okumura M."/>
            <person name="Phillips J."/>
            <person name="Pollak B."/>
            <person name="Reinders A."/>
            <person name="Rovekamp M."/>
            <person name="Sano R."/>
            <person name="Sawa S."/>
            <person name="Schmid M.W."/>
            <person name="Shirakawa M."/>
            <person name="Solano R."/>
            <person name="Spunde A."/>
            <person name="Suetsugu N."/>
            <person name="Sugano S."/>
            <person name="Sugiyama A."/>
            <person name="Sun R."/>
            <person name="Suzuki Y."/>
            <person name="Takenaka M."/>
            <person name="Takezawa D."/>
            <person name="Tomogane H."/>
            <person name="Tsuzuki M."/>
            <person name="Ueda T."/>
            <person name="Umeda M."/>
            <person name="Ward J.M."/>
            <person name="Watanabe Y."/>
            <person name="Yazaki K."/>
            <person name="Yokoyama R."/>
            <person name="Yoshitake Y."/>
            <person name="Yotsui I."/>
            <person name="Zachgo S."/>
            <person name="Schmutz J."/>
        </authorList>
    </citation>
    <scope>NUCLEOTIDE SEQUENCE [LARGE SCALE GENOMIC DNA]</scope>
    <source>
        <strain evidence="2">Tak-1</strain>
    </source>
</reference>
<proteinExistence type="predicted"/>
<keyword evidence="2" id="KW-1185">Reference proteome</keyword>